<comment type="caution">
    <text evidence="2">The sequence shown here is derived from an EMBL/GenBank/DDBJ whole genome shotgun (WGS) entry which is preliminary data.</text>
</comment>
<dbReference type="PANTHER" id="PTHR43792">
    <property type="entry name" value="GNAT FAMILY, PUTATIVE (AFU_ORTHOLOGUE AFUA_3G00765)-RELATED-RELATED"/>
    <property type="match status" value="1"/>
</dbReference>
<name>A0ABS8A3W7_9FLAO</name>
<reference evidence="2 3" key="1">
    <citation type="submission" date="2021-09" db="EMBL/GenBank/DDBJ databases">
        <title>Genome sequencing and assembly of Chryseobacterium sp. RG1.</title>
        <authorList>
            <person name="Chhetri G."/>
        </authorList>
    </citation>
    <scope>NUCLEOTIDE SEQUENCE [LARGE SCALE GENOMIC DNA]</scope>
    <source>
        <strain evidence="2 3">RG1</strain>
    </source>
</reference>
<accession>A0ABS8A3W7</accession>
<feature type="domain" description="N-acetyltransferase" evidence="1">
    <location>
        <begin position="13"/>
        <end position="171"/>
    </location>
</feature>
<dbReference type="InterPro" id="IPR051531">
    <property type="entry name" value="N-acetyltransferase"/>
</dbReference>
<dbReference type="EMBL" id="JAERSE020000004">
    <property type="protein sequence ID" value="MCA6068676.1"/>
    <property type="molecule type" value="Genomic_DNA"/>
</dbReference>
<sequence>MKFLLTNQDTERLKFRKLENSDFEIWKDLFKDDTTTKLLGMDEFKTPEERCAKWFEWTFYRYENNLGGQNILVSKEHNKIIGQSGLLVREIDNSFELEIAYSILPQYRMQGFAYEAAKKCRDFAFENSFHERLVSMIFSENENSKKVALKNGMKLNRKVNFNTKEMELFQITREEWKSMQSSAE</sequence>
<dbReference type="PROSITE" id="PS51186">
    <property type="entry name" value="GNAT"/>
    <property type="match status" value="1"/>
</dbReference>
<dbReference type="InterPro" id="IPR000182">
    <property type="entry name" value="GNAT_dom"/>
</dbReference>
<evidence type="ECO:0000313" key="3">
    <source>
        <dbReference type="Proteomes" id="UP000618240"/>
    </source>
</evidence>
<evidence type="ECO:0000259" key="1">
    <source>
        <dbReference type="PROSITE" id="PS51186"/>
    </source>
</evidence>
<proteinExistence type="predicted"/>
<protein>
    <submittedName>
        <fullName evidence="2">GNAT family N-acetyltransferase</fullName>
    </submittedName>
</protein>
<dbReference type="Proteomes" id="UP000618240">
    <property type="component" value="Unassembled WGS sequence"/>
</dbReference>
<evidence type="ECO:0000313" key="2">
    <source>
        <dbReference type="EMBL" id="MCA6068676.1"/>
    </source>
</evidence>
<dbReference type="SUPFAM" id="SSF55729">
    <property type="entry name" value="Acyl-CoA N-acyltransferases (Nat)"/>
    <property type="match status" value="1"/>
</dbReference>
<dbReference type="Pfam" id="PF13302">
    <property type="entry name" value="Acetyltransf_3"/>
    <property type="match status" value="1"/>
</dbReference>
<keyword evidence="3" id="KW-1185">Reference proteome</keyword>
<dbReference type="PANTHER" id="PTHR43792:SF1">
    <property type="entry name" value="N-ACETYLTRANSFERASE DOMAIN-CONTAINING PROTEIN"/>
    <property type="match status" value="1"/>
</dbReference>
<dbReference type="Gene3D" id="3.40.630.30">
    <property type="match status" value="1"/>
</dbReference>
<dbReference type="InterPro" id="IPR016181">
    <property type="entry name" value="Acyl_CoA_acyltransferase"/>
</dbReference>
<gene>
    <name evidence="2" type="ORF">JI747_016025</name>
</gene>
<dbReference type="RefSeq" id="WP_225689883.1">
    <property type="nucleotide sequence ID" value="NZ_JAERSE020000004.1"/>
</dbReference>
<organism evidence="2 3">
    <name type="scientific">Chryseobacterium tagetis</name>
    <dbReference type="NCBI Taxonomy" id="2801334"/>
    <lineage>
        <taxon>Bacteria</taxon>
        <taxon>Pseudomonadati</taxon>
        <taxon>Bacteroidota</taxon>
        <taxon>Flavobacteriia</taxon>
        <taxon>Flavobacteriales</taxon>
        <taxon>Weeksellaceae</taxon>
        <taxon>Chryseobacterium group</taxon>
        <taxon>Chryseobacterium</taxon>
    </lineage>
</organism>